<dbReference type="OrthoDB" id="185373at2759"/>
<dbReference type="PROSITE" id="PS51375">
    <property type="entry name" value="PPR"/>
    <property type="match status" value="4"/>
</dbReference>
<dbReference type="InterPro" id="IPR002885">
    <property type="entry name" value="PPR_rpt"/>
</dbReference>
<feature type="repeat" description="PPR" evidence="4">
    <location>
        <begin position="162"/>
        <end position="199"/>
    </location>
</feature>
<dbReference type="GO" id="GO:0009451">
    <property type="term" value="P:RNA modification"/>
    <property type="evidence" value="ECO:0007669"/>
    <property type="project" value="InterPro"/>
</dbReference>
<dbReference type="EMBL" id="HG739171">
    <property type="protein sequence ID" value="CDP14502.1"/>
    <property type="molecule type" value="Genomic_DNA"/>
</dbReference>
<dbReference type="Pfam" id="PF01535">
    <property type="entry name" value="PPR"/>
    <property type="match status" value="5"/>
</dbReference>
<name>A0A068V1Q1_COFCA</name>
<keyword evidence="7" id="KW-1185">Reference proteome</keyword>
<feature type="domain" description="DYW" evidence="5">
    <location>
        <begin position="577"/>
        <end position="669"/>
    </location>
</feature>
<dbReference type="AlphaFoldDB" id="A0A068V1Q1"/>
<dbReference type="FunFam" id="1.25.40.10:FF:000381">
    <property type="entry name" value="Pentatricopeptide repeat-containing protein"/>
    <property type="match status" value="1"/>
</dbReference>
<dbReference type="InParanoid" id="A0A068V1Q1"/>
<dbReference type="FunFam" id="1.25.40.10:FF:000031">
    <property type="entry name" value="Pentatricopeptide repeat-containing protein mitochondrial"/>
    <property type="match status" value="1"/>
</dbReference>
<dbReference type="OMA" id="VNFCYKR"/>
<evidence type="ECO:0000313" key="7">
    <source>
        <dbReference type="Proteomes" id="UP000295252"/>
    </source>
</evidence>
<dbReference type="PANTHER" id="PTHR47926">
    <property type="entry name" value="PENTATRICOPEPTIDE REPEAT-CONTAINING PROTEIN"/>
    <property type="match status" value="1"/>
</dbReference>
<gene>
    <name evidence="6" type="ORF">GSCOC_T00041013001</name>
</gene>
<dbReference type="Gramene" id="CDP14502">
    <property type="protein sequence ID" value="CDP14502"/>
    <property type="gene ID" value="GSCOC_T00041013001"/>
</dbReference>
<evidence type="ECO:0000259" key="5">
    <source>
        <dbReference type="Pfam" id="PF14432"/>
    </source>
</evidence>
<keyword evidence="3" id="KW-0809">Transit peptide</keyword>
<keyword evidence="2" id="KW-0677">Repeat</keyword>
<dbReference type="InterPro" id="IPR046848">
    <property type="entry name" value="E_motif"/>
</dbReference>
<dbReference type="Proteomes" id="UP000295252">
    <property type="component" value="Chromosome XI"/>
</dbReference>
<organism evidence="6 7">
    <name type="scientific">Coffea canephora</name>
    <name type="common">Robusta coffee</name>
    <dbReference type="NCBI Taxonomy" id="49390"/>
    <lineage>
        <taxon>Eukaryota</taxon>
        <taxon>Viridiplantae</taxon>
        <taxon>Streptophyta</taxon>
        <taxon>Embryophyta</taxon>
        <taxon>Tracheophyta</taxon>
        <taxon>Spermatophyta</taxon>
        <taxon>Magnoliopsida</taxon>
        <taxon>eudicotyledons</taxon>
        <taxon>Gunneridae</taxon>
        <taxon>Pentapetalae</taxon>
        <taxon>asterids</taxon>
        <taxon>lamiids</taxon>
        <taxon>Gentianales</taxon>
        <taxon>Rubiaceae</taxon>
        <taxon>Ixoroideae</taxon>
        <taxon>Gardenieae complex</taxon>
        <taxon>Bertiereae - Coffeeae clade</taxon>
        <taxon>Coffeeae</taxon>
        <taxon>Coffea</taxon>
    </lineage>
</organism>
<dbReference type="NCBIfam" id="TIGR00756">
    <property type="entry name" value="PPR"/>
    <property type="match status" value="4"/>
</dbReference>
<dbReference type="SUPFAM" id="SSF48452">
    <property type="entry name" value="TPR-like"/>
    <property type="match status" value="1"/>
</dbReference>
<dbReference type="InterPro" id="IPR011990">
    <property type="entry name" value="TPR-like_helical_dom_sf"/>
</dbReference>
<sequence length="669" mass="75573">MMRGRGRVVVVVVRERPCIPLRFFSSLALLAGPSSPSRRSSGGGYYDAPTTNCNASSAAAENAKVIDNFIDHCYRGDLPRAMKALDSMQQRNIFAHSLAYSHLISCCAARHAIEHGRSIHRHVFSPGYRPKTFLLNHLLNMYVKFRLLPEAQALFDQMPRRNVISWTTMISAYAAASSPPLQRRALDLLILMLRDGVCPNMFTFSSVLRACHELQLLTQIHCSIIKVGLESDVYVRSALIDVYSRWGEMSSALCVFGEMVTRDQVVWNSIIGGFAQNSDGDPALHLYIRMKRAGFQADQSTLTSVLRACTSLALLELGRQLHVHVLKYDQDLILNNALLDMYCKCGSFKDSDSIFSRMVDKDVISWSTMIMGLAQNGFSRRALELFKAMAVSKIKPNHITILGVLFACSHAGLVDDGRYYFRSMKKLYGIDPGREHYGCMVDLLGRAGRLDEAVELIHKMECEPDAVTWRALLGACRVHRNMDLAAYAAKQIIKHDPDDAGTYILLSNIYANSQRWDEITEVRNAMRHKGVKKEPGCSWIEVNKCVHAFILGDKSHPQIIAIRRELKQIIHRLKEMGYVPDANFVLQDLEEEQMEDSLLYHSEKLAMAFGIMALSSGKTIRIRKNLRICGDCHDFAKLLAKMESRSIVIRDPIRYHHFEDGHCSCGDYW</sequence>
<proteinExistence type="inferred from homology"/>
<accession>A0A068V1Q1</accession>
<feature type="repeat" description="PPR" evidence="4">
    <location>
        <begin position="331"/>
        <end position="361"/>
    </location>
</feature>
<dbReference type="InterPro" id="IPR046960">
    <property type="entry name" value="PPR_At4g14850-like_plant"/>
</dbReference>
<dbReference type="FunCoup" id="A0A068V1Q1">
    <property type="interactions" value="17"/>
</dbReference>
<dbReference type="GO" id="GO:0003723">
    <property type="term" value="F:RNA binding"/>
    <property type="evidence" value="ECO:0007669"/>
    <property type="project" value="InterPro"/>
</dbReference>
<evidence type="ECO:0000256" key="1">
    <source>
        <dbReference type="ARBA" id="ARBA00006643"/>
    </source>
</evidence>
<evidence type="ECO:0000313" key="6">
    <source>
        <dbReference type="EMBL" id="CDP14502.1"/>
    </source>
</evidence>
<evidence type="ECO:0000256" key="3">
    <source>
        <dbReference type="ARBA" id="ARBA00022946"/>
    </source>
</evidence>
<dbReference type="Pfam" id="PF14432">
    <property type="entry name" value="DYW_deaminase"/>
    <property type="match status" value="1"/>
</dbReference>
<dbReference type="Pfam" id="PF13041">
    <property type="entry name" value="PPR_2"/>
    <property type="match status" value="1"/>
</dbReference>
<dbReference type="InterPro" id="IPR032867">
    <property type="entry name" value="DYW_dom"/>
</dbReference>
<dbReference type="PANTHER" id="PTHR47926:SF420">
    <property type="entry name" value="REPEAT-CONTAINING PROTEIN, PUTATIVE-RELATED"/>
    <property type="match status" value="1"/>
</dbReference>
<comment type="similarity">
    <text evidence="1">Belongs to the PPR family. PCMP-H subfamily.</text>
</comment>
<dbReference type="GO" id="GO:0008270">
    <property type="term" value="F:zinc ion binding"/>
    <property type="evidence" value="ECO:0007669"/>
    <property type="project" value="InterPro"/>
</dbReference>
<reference evidence="7" key="1">
    <citation type="journal article" date="2014" name="Science">
        <title>The coffee genome provides insight into the convergent evolution of caffeine biosynthesis.</title>
        <authorList>
            <person name="Denoeud F."/>
            <person name="Carretero-Paulet L."/>
            <person name="Dereeper A."/>
            <person name="Droc G."/>
            <person name="Guyot R."/>
            <person name="Pietrella M."/>
            <person name="Zheng C."/>
            <person name="Alberti A."/>
            <person name="Anthony F."/>
            <person name="Aprea G."/>
            <person name="Aury J.M."/>
            <person name="Bento P."/>
            <person name="Bernard M."/>
            <person name="Bocs S."/>
            <person name="Campa C."/>
            <person name="Cenci A."/>
            <person name="Combes M.C."/>
            <person name="Crouzillat D."/>
            <person name="Da Silva C."/>
            <person name="Daddiego L."/>
            <person name="De Bellis F."/>
            <person name="Dussert S."/>
            <person name="Garsmeur O."/>
            <person name="Gayraud T."/>
            <person name="Guignon V."/>
            <person name="Jahn K."/>
            <person name="Jamilloux V."/>
            <person name="Joet T."/>
            <person name="Labadie K."/>
            <person name="Lan T."/>
            <person name="Leclercq J."/>
            <person name="Lepelley M."/>
            <person name="Leroy T."/>
            <person name="Li L.T."/>
            <person name="Librado P."/>
            <person name="Lopez L."/>
            <person name="Munoz A."/>
            <person name="Noel B."/>
            <person name="Pallavicini A."/>
            <person name="Perrotta G."/>
            <person name="Poncet V."/>
            <person name="Pot D."/>
            <person name="Priyono X."/>
            <person name="Rigoreau M."/>
            <person name="Rouard M."/>
            <person name="Rozas J."/>
            <person name="Tranchant-Dubreuil C."/>
            <person name="VanBuren R."/>
            <person name="Zhang Q."/>
            <person name="Andrade A.C."/>
            <person name="Argout X."/>
            <person name="Bertrand B."/>
            <person name="de Kochko A."/>
            <person name="Graziosi G."/>
            <person name="Henry R.J."/>
            <person name="Jayarama X."/>
            <person name="Ming R."/>
            <person name="Nagai C."/>
            <person name="Rounsley S."/>
            <person name="Sankoff D."/>
            <person name="Giuliano G."/>
            <person name="Albert V.A."/>
            <person name="Wincker P."/>
            <person name="Lashermes P."/>
        </authorList>
    </citation>
    <scope>NUCLEOTIDE SEQUENCE [LARGE SCALE GENOMIC DNA]</scope>
    <source>
        <strain evidence="7">cv. DH200-94</strain>
    </source>
</reference>
<dbReference type="FunFam" id="1.25.40.10:FF:000366">
    <property type="entry name" value="Pentatricopeptide (PPR) repeat-containing protein"/>
    <property type="match status" value="1"/>
</dbReference>
<feature type="repeat" description="PPR" evidence="4">
    <location>
        <begin position="362"/>
        <end position="396"/>
    </location>
</feature>
<dbReference type="Pfam" id="PF20431">
    <property type="entry name" value="E_motif"/>
    <property type="match status" value="1"/>
</dbReference>
<dbReference type="FunFam" id="1.25.40.10:FF:000488">
    <property type="entry name" value="Pentatricopeptide repeat-containing protein, mitochondrial"/>
    <property type="match status" value="1"/>
</dbReference>
<evidence type="ECO:0000256" key="2">
    <source>
        <dbReference type="ARBA" id="ARBA00022737"/>
    </source>
</evidence>
<dbReference type="Gene3D" id="1.25.40.10">
    <property type="entry name" value="Tetratricopeptide repeat domain"/>
    <property type="match status" value="3"/>
</dbReference>
<feature type="repeat" description="PPR" evidence="4">
    <location>
        <begin position="263"/>
        <end position="297"/>
    </location>
</feature>
<dbReference type="PhylomeDB" id="A0A068V1Q1"/>
<protein>
    <recommendedName>
        <fullName evidence="5">DYW domain-containing protein</fullName>
    </recommendedName>
</protein>
<evidence type="ECO:0000256" key="4">
    <source>
        <dbReference type="PROSITE-ProRule" id="PRU00708"/>
    </source>
</evidence>